<dbReference type="InterPro" id="IPR036959">
    <property type="entry name" value="Peptidase_C12_UCH_sf"/>
</dbReference>
<evidence type="ECO:0000256" key="8">
    <source>
        <dbReference type="RuleBase" id="RU361215"/>
    </source>
</evidence>
<keyword evidence="4 7" id="KW-0833">Ubl conjugation pathway</keyword>
<reference evidence="10" key="1">
    <citation type="submission" date="2023-08" db="EMBL/GenBank/DDBJ databases">
        <title>Draft sequence of the Babesia gibsoni genome.</title>
        <authorList>
            <person name="Yamagishi J.Y."/>
            <person name="Xuan X.X."/>
        </authorList>
    </citation>
    <scope>NUCLEOTIDE SEQUENCE</scope>
    <source>
        <strain evidence="10">Azabu</strain>
    </source>
</reference>
<comment type="caution">
    <text evidence="10">The sequence shown here is derived from an EMBL/GenBank/DDBJ whole genome shotgun (WGS) entry which is preliminary data.</text>
</comment>
<evidence type="ECO:0000256" key="1">
    <source>
        <dbReference type="ARBA" id="ARBA00000707"/>
    </source>
</evidence>
<evidence type="ECO:0000259" key="9">
    <source>
        <dbReference type="PROSITE" id="PS52048"/>
    </source>
</evidence>
<feature type="site" description="Transition state stabilizer" evidence="7">
    <location>
        <position position="86"/>
    </location>
</feature>
<proteinExistence type="inferred from homology"/>
<comment type="similarity">
    <text evidence="2 7 8">Belongs to the peptidase C12 family.</text>
</comment>
<dbReference type="GO" id="GO:0006511">
    <property type="term" value="P:ubiquitin-dependent protein catabolic process"/>
    <property type="evidence" value="ECO:0007669"/>
    <property type="project" value="UniProtKB-UniRule"/>
</dbReference>
<dbReference type="GO" id="GO:0005737">
    <property type="term" value="C:cytoplasm"/>
    <property type="evidence" value="ECO:0007669"/>
    <property type="project" value="TreeGrafter"/>
</dbReference>
<dbReference type="Proteomes" id="UP001230268">
    <property type="component" value="Unassembled WGS sequence"/>
</dbReference>
<dbReference type="Pfam" id="PF01088">
    <property type="entry name" value="Peptidase_C12"/>
    <property type="match status" value="1"/>
</dbReference>
<evidence type="ECO:0000256" key="7">
    <source>
        <dbReference type="PROSITE-ProRule" id="PRU01393"/>
    </source>
</evidence>
<dbReference type="PANTHER" id="PTHR10589:SF17">
    <property type="entry name" value="UBIQUITIN CARBOXYL-TERMINAL HYDROLASE"/>
    <property type="match status" value="1"/>
</dbReference>
<dbReference type="InterPro" id="IPR001578">
    <property type="entry name" value="Peptidase_C12_UCH"/>
</dbReference>
<evidence type="ECO:0000313" key="11">
    <source>
        <dbReference type="Proteomes" id="UP001230268"/>
    </source>
</evidence>
<gene>
    <name evidence="10" type="ORF">BgAZ_208380</name>
</gene>
<feature type="active site" description="Nucleophile" evidence="7">
    <location>
        <position position="92"/>
    </location>
</feature>
<dbReference type="EMBL" id="JAVEPI010000002">
    <property type="protein sequence ID" value="KAK1443962.1"/>
    <property type="molecule type" value="Genomic_DNA"/>
</dbReference>
<dbReference type="Gene3D" id="3.40.532.10">
    <property type="entry name" value="Peptidase C12, ubiquitin carboxyl-terminal hydrolase"/>
    <property type="match status" value="1"/>
</dbReference>
<dbReference type="PRINTS" id="PR00707">
    <property type="entry name" value="UBCTHYDRLASE"/>
</dbReference>
<dbReference type="SUPFAM" id="SSF54001">
    <property type="entry name" value="Cysteine proteinases"/>
    <property type="match status" value="1"/>
</dbReference>
<feature type="site" description="Important for enzyme activity" evidence="7">
    <location>
        <position position="180"/>
    </location>
</feature>
<evidence type="ECO:0000256" key="4">
    <source>
        <dbReference type="ARBA" id="ARBA00022786"/>
    </source>
</evidence>
<keyword evidence="5 7" id="KW-0378">Hydrolase</keyword>
<dbReference type="PANTHER" id="PTHR10589">
    <property type="entry name" value="UBIQUITIN CARBOXYL-TERMINAL HYDROLASE"/>
    <property type="match status" value="1"/>
</dbReference>
<dbReference type="InterPro" id="IPR038765">
    <property type="entry name" value="Papain-like_cys_pep_sf"/>
</dbReference>
<comment type="catalytic activity">
    <reaction evidence="1 7 8">
        <text>Thiol-dependent hydrolysis of ester, thioester, amide, peptide and isopeptide bonds formed by the C-terminal Gly of ubiquitin (a 76-residue protein attached to proteins as an intracellular targeting signal).</text>
        <dbReference type="EC" id="3.4.19.12"/>
    </reaction>
</comment>
<evidence type="ECO:0000313" key="10">
    <source>
        <dbReference type="EMBL" id="KAK1443962.1"/>
    </source>
</evidence>
<accession>A0AAD8PEN0</accession>
<dbReference type="GO" id="GO:0004843">
    <property type="term" value="F:cysteine-type deubiquitinase activity"/>
    <property type="evidence" value="ECO:0007669"/>
    <property type="project" value="UniProtKB-UniRule"/>
</dbReference>
<evidence type="ECO:0000256" key="6">
    <source>
        <dbReference type="ARBA" id="ARBA00022807"/>
    </source>
</evidence>
<dbReference type="EC" id="3.4.19.12" evidence="8"/>
<sequence>MGEKNFMPLEGNPEVFQSYAEALGRHDLLFQDLYAFEQWAFDMLSKPIVGLIAIVPLTETISTWRRKNYPNDKKHEVPPEVWFTRQRISNTCGTIALLHLLNNVNVATGSDVSSTLEKMKDKAIVSPQDRAAFIESSDEINDLHAKFQSKGDTAVASRGAPVDTHFITFVVVRDTLYELDGQLCYPVNHGPATQEELLMKAIDVISTNFIKLEPNDMRFSAIAVSSKVSNEE</sequence>
<evidence type="ECO:0000256" key="3">
    <source>
        <dbReference type="ARBA" id="ARBA00022670"/>
    </source>
</evidence>
<dbReference type="FunFam" id="3.40.532.10:FF:000006">
    <property type="entry name" value="Ubiquitin carboxyl-terminal hydrolase"/>
    <property type="match status" value="1"/>
</dbReference>
<evidence type="ECO:0000256" key="5">
    <source>
        <dbReference type="ARBA" id="ARBA00022801"/>
    </source>
</evidence>
<feature type="active site" description="Proton donor" evidence="7">
    <location>
        <position position="165"/>
    </location>
</feature>
<organism evidence="10 11">
    <name type="scientific">Babesia gibsoni</name>
    <dbReference type="NCBI Taxonomy" id="33632"/>
    <lineage>
        <taxon>Eukaryota</taxon>
        <taxon>Sar</taxon>
        <taxon>Alveolata</taxon>
        <taxon>Apicomplexa</taxon>
        <taxon>Aconoidasida</taxon>
        <taxon>Piroplasmida</taxon>
        <taxon>Babesiidae</taxon>
        <taxon>Babesia</taxon>
    </lineage>
</organism>
<keyword evidence="3 7" id="KW-0645">Protease</keyword>
<name>A0AAD8PEN0_BABGI</name>
<feature type="domain" description="UCH catalytic" evidence="9">
    <location>
        <begin position="5"/>
        <end position="226"/>
    </location>
</feature>
<keyword evidence="11" id="KW-1185">Reference proteome</keyword>
<evidence type="ECO:0000256" key="2">
    <source>
        <dbReference type="ARBA" id="ARBA00009326"/>
    </source>
</evidence>
<dbReference type="PROSITE" id="PS52048">
    <property type="entry name" value="UCH_DOMAIN"/>
    <property type="match status" value="1"/>
</dbReference>
<protein>
    <recommendedName>
        <fullName evidence="8">Ubiquitin carboxyl-terminal hydrolase</fullName>
        <ecNumber evidence="8">3.4.19.12</ecNumber>
    </recommendedName>
</protein>
<dbReference type="GO" id="GO:0016579">
    <property type="term" value="P:protein deubiquitination"/>
    <property type="evidence" value="ECO:0007669"/>
    <property type="project" value="TreeGrafter"/>
</dbReference>
<keyword evidence="6 7" id="KW-0788">Thiol protease</keyword>
<dbReference type="AlphaFoldDB" id="A0AAD8PEN0"/>